<feature type="signal peptide" evidence="1">
    <location>
        <begin position="1"/>
        <end position="23"/>
    </location>
</feature>
<accession>A0AAD8KXM9</accession>
<evidence type="ECO:0000313" key="3">
    <source>
        <dbReference type="Proteomes" id="UP001229421"/>
    </source>
</evidence>
<keyword evidence="3" id="KW-1185">Reference proteome</keyword>
<protein>
    <recommendedName>
        <fullName evidence="4">Prolamin-like domain-containing protein</fullName>
    </recommendedName>
</protein>
<evidence type="ECO:0008006" key="4">
    <source>
        <dbReference type="Google" id="ProtNLM"/>
    </source>
</evidence>
<keyword evidence="1" id="KW-0732">Signal</keyword>
<organism evidence="2 3">
    <name type="scientific">Tagetes erecta</name>
    <name type="common">African marigold</name>
    <dbReference type="NCBI Taxonomy" id="13708"/>
    <lineage>
        <taxon>Eukaryota</taxon>
        <taxon>Viridiplantae</taxon>
        <taxon>Streptophyta</taxon>
        <taxon>Embryophyta</taxon>
        <taxon>Tracheophyta</taxon>
        <taxon>Spermatophyta</taxon>
        <taxon>Magnoliopsida</taxon>
        <taxon>eudicotyledons</taxon>
        <taxon>Gunneridae</taxon>
        <taxon>Pentapetalae</taxon>
        <taxon>asterids</taxon>
        <taxon>campanulids</taxon>
        <taxon>Asterales</taxon>
        <taxon>Asteraceae</taxon>
        <taxon>Asteroideae</taxon>
        <taxon>Heliantheae alliance</taxon>
        <taxon>Tageteae</taxon>
        <taxon>Tagetes</taxon>
    </lineage>
</organism>
<sequence length="147" mass="16162">MKNWFPIIFIAIVLTSFSTATTANQPDDALFQWPSFINNHHHHDASASFIKRVQCGASIHNVYACLRSSFVKIPNHHQHQHNLLHAATDCCTTVTNFRDRCSGFRIAKLESFIFPAMLFKQCVAGGDSQAPAPAPDAADGPAADLDV</sequence>
<proteinExistence type="predicted"/>
<feature type="chain" id="PRO_5041945342" description="Prolamin-like domain-containing protein" evidence="1">
    <location>
        <begin position="24"/>
        <end position="147"/>
    </location>
</feature>
<dbReference type="Proteomes" id="UP001229421">
    <property type="component" value="Unassembled WGS sequence"/>
</dbReference>
<name>A0AAD8KXM9_TARER</name>
<dbReference type="EMBL" id="JAUHHV010000003">
    <property type="protein sequence ID" value="KAK1430873.1"/>
    <property type="molecule type" value="Genomic_DNA"/>
</dbReference>
<evidence type="ECO:0000313" key="2">
    <source>
        <dbReference type="EMBL" id="KAK1430873.1"/>
    </source>
</evidence>
<evidence type="ECO:0000256" key="1">
    <source>
        <dbReference type="SAM" id="SignalP"/>
    </source>
</evidence>
<gene>
    <name evidence="2" type="ORF">QVD17_13956</name>
</gene>
<dbReference type="AlphaFoldDB" id="A0AAD8KXM9"/>
<comment type="caution">
    <text evidence="2">The sequence shown here is derived from an EMBL/GenBank/DDBJ whole genome shotgun (WGS) entry which is preliminary data.</text>
</comment>
<reference evidence="2" key="1">
    <citation type="journal article" date="2023" name="bioRxiv">
        <title>Improved chromosome-level genome assembly for marigold (Tagetes erecta).</title>
        <authorList>
            <person name="Jiang F."/>
            <person name="Yuan L."/>
            <person name="Wang S."/>
            <person name="Wang H."/>
            <person name="Xu D."/>
            <person name="Wang A."/>
            <person name="Fan W."/>
        </authorList>
    </citation>
    <scope>NUCLEOTIDE SEQUENCE</scope>
    <source>
        <strain evidence="2">WSJ</strain>
        <tissue evidence="2">Leaf</tissue>
    </source>
</reference>